<comment type="caution">
    <text evidence="1">The sequence shown here is derived from an EMBL/GenBank/DDBJ whole genome shotgun (WGS) entry which is preliminary data.</text>
</comment>
<evidence type="ECO:0000313" key="2">
    <source>
        <dbReference type="Proteomes" id="UP000022910"/>
    </source>
</evidence>
<proteinExistence type="predicted"/>
<protein>
    <submittedName>
        <fullName evidence="1">Uncharacterized protein</fullName>
    </submittedName>
</protein>
<dbReference type="AlphaFoldDB" id="A0A015K5G3"/>
<keyword evidence="2" id="KW-1185">Reference proteome</keyword>
<name>A0A015K5G3_RHIIW</name>
<sequence length="137" mass="16023">MAMTSFFFLRFWRKHILNLSEIYPDFISLKKNFLADQSYSILISLAESIVLLVKAHREFYSSVPLLSWMHGSEAVEHFFGVARQINSDFTYADLIYLIPKIAQHSKALRNNIIIYEKEKSVREGIIYHIIKLLLPSI</sequence>
<dbReference type="HOGENOM" id="CLU_1949948_0_0_1"/>
<dbReference type="EMBL" id="JEMT01024621">
    <property type="protein sequence ID" value="EXX62664.1"/>
    <property type="molecule type" value="Genomic_DNA"/>
</dbReference>
<reference evidence="1 2" key="1">
    <citation type="submission" date="2014-02" db="EMBL/GenBank/DDBJ databases">
        <title>Single nucleus genome sequencing reveals high similarity among nuclei of an endomycorrhizal fungus.</title>
        <authorList>
            <person name="Lin K."/>
            <person name="Geurts R."/>
            <person name="Zhang Z."/>
            <person name="Limpens E."/>
            <person name="Saunders D.G."/>
            <person name="Mu D."/>
            <person name="Pang E."/>
            <person name="Cao H."/>
            <person name="Cha H."/>
            <person name="Lin T."/>
            <person name="Zhou Q."/>
            <person name="Shang Y."/>
            <person name="Li Y."/>
            <person name="Ivanov S."/>
            <person name="Sharma T."/>
            <person name="Velzen R.V."/>
            <person name="Ruijter N.D."/>
            <person name="Aanen D.K."/>
            <person name="Win J."/>
            <person name="Kamoun S."/>
            <person name="Bisseling T."/>
            <person name="Huang S."/>
        </authorList>
    </citation>
    <scope>NUCLEOTIDE SEQUENCE [LARGE SCALE GENOMIC DNA]</scope>
    <source>
        <strain evidence="2">DAOM197198w</strain>
    </source>
</reference>
<gene>
    <name evidence="1" type="ORF">RirG_159630</name>
</gene>
<accession>A0A015K5G3</accession>
<dbReference type="Proteomes" id="UP000022910">
    <property type="component" value="Unassembled WGS sequence"/>
</dbReference>
<evidence type="ECO:0000313" key="1">
    <source>
        <dbReference type="EMBL" id="EXX62664.1"/>
    </source>
</evidence>
<dbReference type="STRING" id="1432141.A0A015K5G3"/>
<organism evidence="1 2">
    <name type="scientific">Rhizophagus irregularis (strain DAOM 197198w)</name>
    <name type="common">Glomus intraradices</name>
    <dbReference type="NCBI Taxonomy" id="1432141"/>
    <lineage>
        <taxon>Eukaryota</taxon>
        <taxon>Fungi</taxon>
        <taxon>Fungi incertae sedis</taxon>
        <taxon>Mucoromycota</taxon>
        <taxon>Glomeromycotina</taxon>
        <taxon>Glomeromycetes</taxon>
        <taxon>Glomerales</taxon>
        <taxon>Glomeraceae</taxon>
        <taxon>Rhizophagus</taxon>
    </lineage>
</organism>
<dbReference type="OrthoDB" id="2431456at2759"/>